<dbReference type="AlphaFoldDB" id="A0A9W8AFN8"/>
<keyword evidence="4" id="KW-1185">Reference proteome</keyword>
<accession>A0A9W8AFN8</accession>
<feature type="region of interest" description="Disordered" evidence="1">
    <location>
        <begin position="46"/>
        <end position="68"/>
    </location>
</feature>
<proteinExistence type="predicted"/>
<comment type="caution">
    <text evidence="3">The sequence shown here is derived from an EMBL/GenBank/DDBJ whole genome shotgun (WGS) entry which is preliminary data.</text>
</comment>
<sequence>MAASRSGAFLGGLLVAAGTYYAITTNVLGKLKRSRATLIQANSNLRRATNTEEEDFEAQTASSDAKGQGDIPRILSIYHEEKDRMQHSIIPRAKDTWNQQLLRLASRVHAAQQDVTEWIWGRVEGPGDKKQ</sequence>
<organism evidence="3 4">
    <name type="scientific">Tieghemiomyces parasiticus</name>
    <dbReference type="NCBI Taxonomy" id="78921"/>
    <lineage>
        <taxon>Eukaryota</taxon>
        <taxon>Fungi</taxon>
        <taxon>Fungi incertae sedis</taxon>
        <taxon>Zoopagomycota</taxon>
        <taxon>Kickxellomycotina</taxon>
        <taxon>Dimargaritomycetes</taxon>
        <taxon>Dimargaritales</taxon>
        <taxon>Dimargaritaceae</taxon>
        <taxon>Tieghemiomyces</taxon>
    </lineage>
</organism>
<dbReference type="Proteomes" id="UP001150569">
    <property type="component" value="Unassembled WGS sequence"/>
</dbReference>
<feature type="transmembrane region" description="Helical" evidence="2">
    <location>
        <begin position="6"/>
        <end position="23"/>
    </location>
</feature>
<evidence type="ECO:0000313" key="3">
    <source>
        <dbReference type="EMBL" id="KAJ1926919.1"/>
    </source>
</evidence>
<dbReference type="EMBL" id="JANBPT010000144">
    <property type="protein sequence ID" value="KAJ1926919.1"/>
    <property type="molecule type" value="Genomic_DNA"/>
</dbReference>
<protein>
    <submittedName>
        <fullName evidence="3">Uncharacterized protein</fullName>
    </submittedName>
</protein>
<keyword evidence="2" id="KW-0472">Membrane</keyword>
<keyword evidence="2" id="KW-1133">Transmembrane helix</keyword>
<evidence type="ECO:0000256" key="2">
    <source>
        <dbReference type="SAM" id="Phobius"/>
    </source>
</evidence>
<evidence type="ECO:0000256" key="1">
    <source>
        <dbReference type="SAM" id="MobiDB-lite"/>
    </source>
</evidence>
<reference evidence="3" key="1">
    <citation type="submission" date="2022-07" db="EMBL/GenBank/DDBJ databases">
        <title>Phylogenomic reconstructions and comparative analyses of Kickxellomycotina fungi.</title>
        <authorList>
            <person name="Reynolds N.K."/>
            <person name="Stajich J.E."/>
            <person name="Barry K."/>
            <person name="Grigoriev I.V."/>
            <person name="Crous P."/>
            <person name="Smith M.E."/>
        </authorList>
    </citation>
    <scope>NUCLEOTIDE SEQUENCE</scope>
    <source>
        <strain evidence="3">RSA 861</strain>
    </source>
</reference>
<gene>
    <name evidence="3" type="ORF">IWQ60_003396</name>
</gene>
<keyword evidence="2" id="KW-0812">Transmembrane</keyword>
<name>A0A9W8AFN8_9FUNG</name>
<evidence type="ECO:0000313" key="4">
    <source>
        <dbReference type="Proteomes" id="UP001150569"/>
    </source>
</evidence>